<evidence type="ECO:0000313" key="3">
    <source>
        <dbReference type="Proteomes" id="UP000192132"/>
    </source>
</evidence>
<sequence length="283" mass="31906">MKPVYTLILLAFSTPVLATLPPFTPQSLEAYKETRYQQARHDQMSRLRVNLAVSSNNDWGKINVSNFTLCSTNKCWKVDVNKHVPVVNSSTTRGQLIADVLMPNNTKIKQVFFESTTGRQSIQGKLKFEKALNIDPEYQGQNLYIVLDKLSNGNGFFRYFPVATTALPFNPKIKYYLIDPKFDQQINLSSKTSITFPANFLPHPQLFFIAEHYVGDRFPMLDIYPYISGKGNLKIKLAEVGKGLSTTASHQAIASINYAEILSPNTRVFRARDSTNITGKQSP</sequence>
<keyword evidence="1" id="KW-0732">Signal</keyword>
<accession>A0A1S8CQU0</accession>
<proteinExistence type="predicted"/>
<dbReference type="EMBL" id="MLCN01000044">
    <property type="protein sequence ID" value="ONG37750.1"/>
    <property type="molecule type" value="Genomic_DNA"/>
</dbReference>
<dbReference type="RefSeq" id="WP_076879187.1">
    <property type="nucleotide sequence ID" value="NZ_MLCN01000044.1"/>
</dbReference>
<reference evidence="2 3" key="1">
    <citation type="submission" date="2016-10" db="EMBL/GenBank/DDBJ databases">
        <title>Draft Genome sequence of Alkanindiges sp. strain H1.</title>
        <authorList>
            <person name="Subhash Y."/>
            <person name="Lee S."/>
        </authorList>
    </citation>
    <scope>NUCLEOTIDE SEQUENCE [LARGE SCALE GENOMIC DNA]</scope>
    <source>
        <strain evidence="2 3">H1</strain>
    </source>
</reference>
<gene>
    <name evidence="2" type="ORF">BKE30_13835</name>
</gene>
<feature type="chain" id="PRO_5012865424" evidence="1">
    <location>
        <begin position="19"/>
        <end position="283"/>
    </location>
</feature>
<evidence type="ECO:0000313" key="2">
    <source>
        <dbReference type="EMBL" id="ONG37750.1"/>
    </source>
</evidence>
<dbReference type="Proteomes" id="UP000192132">
    <property type="component" value="Unassembled WGS sequence"/>
</dbReference>
<evidence type="ECO:0000256" key="1">
    <source>
        <dbReference type="SAM" id="SignalP"/>
    </source>
</evidence>
<name>A0A1S8CQU0_9GAMM</name>
<comment type="caution">
    <text evidence="2">The sequence shown here is derived from an EMBL/GenBank/DDBJ whole genome shotgun (WGS) entry which is preliminary data.</text>
</comment>
<organism evidence="2 3">
    <name type="scientific">Alkanindiges hydrocarboniclasticus</name>
    <dbReference type="NCBI Taxonomy" id="1907941"/>
    <lineage>
        <taxon>Bacteria</taxon>
        <taxon>Pseudomonadati</taxon>
        <taxon>Pseudomonadota</taxon>
        <taxon>Gammaproteobacteria</taxon>
        <taxon>Moraxellales</taxon>
        <taxon>Moraxellaceae</taxon>
        <taxon>Alkanindiges</taxon>
    </lineage>
</organism>
<dbReference type="AlphaFoldDB" id="A0A1S8CQU0"/>
<feature type="signal peptide" evidence="1">
    <location>
        <begin position="1"/>
        <end position="18"/>
    </location>
</feature>
<dbReference type="OrthoDB" id="9256104at2"/>
<keyword evidence="3" id="KW-1185">Reference proteome</keyword>
<protein>
    <submittedName>
        <fullName evidence="2">Uncharacterized protein</fullName>
    </submittedName>
</protein>